<dbReference type="Gene3D" id="3.30.450.150">
    <property type="entry name" value="Haem-degrading domain"/>
    <property type="match status" value="1"/>
</dbReference>
<sequence length="144" mass="14266">MNAAVTISGPALPAIELMLSSACARAGVLGVKANIAIVDGGGNLAGFIRMPGAFLSSADLAIDKAYTAASFSMSTRGFGILLAGSSRAVREGLLRRPRLTEVPGGVALELDGQAAGGLGVSGGSEEQDEDIAAYASAAMTPGRG</sequence>
<proteinExistence type="predicted"/>
<dbReference type="EMBL" id="ATHO01000156">
    <property type="protein sequence ID" value="EQB01213.1"/>
    <property type="molecule type" value="Genomic_DNA"/>
</dbReference>
<dbReference type="InterPro" id="IPR052517">
    <property type="entry name" value="GlcG_carb_metab_protein"/>
</dbReference>
<dbReference type="AlphaFoldDB" id="T0GMF9"/>
<dbReference type="SUPFAM" id="SSF143744">
    <property type="entry name" value="GlcG-like"/>
    <property type="match status" value="1"/>
</dbReference>
<name>T0GMF9_9SPHN</name>
<dbReference type="Proteomes" id="UP000015525">
    <property type="component" value="Unassembled WGS sequence"/>
</dbReference>
<accession>T0GMF9</accession>
<comment type="caution">
    <text evidence="1">The sequence shown here is derived from an EMBL/GenBank/DDBJ whole genome shotgun (WGS) entry which is preliminary data.</text>
</comment>
<reference evidence="1 2" key="1">
    <citation type="journal article" date="2013" name="Genome Announc.">
        <title>Draft Genome Sequence of Sphingobium quisquiliarum Strain P25T, a Novel Hexachlorocyclohexane (HCH)-Degrading Bacterium Isolated from an HCH Dumpsite.</title>
        <authorList>
            <person name="Kumar Singh A."/>
            <person name="Sangwan N."/>
            <person name="Sharma A."/>
            <person name="Gupta V."/>
            <person name="Khurana J.P."/>
            <person name="Lal R."/>
        </authorList>
    </citation>
    <scope>NUCLEOTIDE SEQUENCE [LARGE SCALE GENOMIC DNA]</scope>
    <source>
        <strain evidence="1 2">P25</strain>
    </source>
</reference>
<dbReference type="PATRIC" id="fig|1329909.3.peg.3447"/>
<evidence type="ECO:0000313" key="2">
    <source>
        <dbReference type="Proteomes" id="UP000015525"/>
    </source>
</evidence>
<organism evidence="1 2">
    <name type="scientific">Sphingobium quisquiliarum P25</name>
    <dbReference type="NCBI Taxonomy" id="1329909"/>
    <lineage>
        <taxon>Bacteria</taxon>
        <taxon>Pseudomonadati</taxon>
        <taxon>Pseudomonadota</taxon>
        <taxon>Alphaproteobacteria</taxon>
        <taxon>Sphingomonadales</taxon>
        <taxon>Sphingomonadaceae</taxon>
        <taxon>Sphingobium</taxon>
    </lineage>
</organism>
<protein>
    <recommendedName>
        <fullName evidence="3">GlcG protein</fullName>
    </recommendedName>
</protein>
<dbReference type="PANTHER" id="PTHR34309:SF1">
    <property type="entry name" value="PROTEIN GLCG"/>
    <property type="match status" value="1"/>
</dbReference>
<dbReference type="PANTHER" id="PTHR34309">
    <property type="entry name" value="SLR1406 PROTEIN"/>
    <property type="match status" value="1"/>
</dbReference>
<dbReference type="InterPro" id="IPR005624">
    <property type="entry name" value="PduO/GlcC-like"/>
</dbReference>
<evidence type="ECO:0000313" key="1">
    <source>
        <dbReference type="EMBL" id="EQB01213.1"/>
    </source>
</evidence>
<dbReference type="RefSeq" id="WP_021239613.1">
    <property type="nucleotide sequence ID" value="NZ_ATHO01000156.1"/>
</dbReference>
<evidence type="ECO:0008006" key="3">
    <source>
        <dbReference type="Google" id="ProtNLM"/>
    </source>
</evidence>
<dbReference type="Pfam" id="PF03928">
    <property type="entry name" value="HbpS-like"/>
    <property type="match status" value="1"/>
</dbReference>
<gene>
    <name evidence="1" type="ORF">L288_17915</name>
</gene>
<keyword evidence="2" id="KW-1185">Reference proteome</keyword>
<dbReference type="InterPro" id="IPR038084">
    <property type="entry name" value="PduO/GlcC-like_sf"/>
</dbReference>